<dbReference type="PANTHER" id="PTHR24198">
    <property type="entry name" value="ANKYRIN REPEAT AND PROTEIN KINASE DOMAIN-CONTAINING PROTEIN"/>
    <property type="match status" value="1"/>
</dbReference>
<protein>
    <submittedName>
        <fullName evidence="6">Uncharacterized protein</fullName>
    </submittedName>
</protein>
<dbReference type="PROSITE" id="PS50088">
    <property type="entry name" value="ANK_REPEAT"/>
    <property type="match status" value="2"/>
</dbReference>
<feature type="repeat" description="ANK" evidence="3">
    <location>
        <begin position="127"/>
        <end position="159"/>
    </location>
</feature>
<organism evidence="6 7">
    <name type="scientific">Pollutimonas bauzanensis</name>
    <dbReference type="NCBI Taxonomy" id="658167"/>
    <lineage>
        <taxon>Bacteria</taxon>
        <taxon>Pseudomonadati</taxon>
        <taxon>Pseudomonadota</taxon>
        <taxon>Betaproteobacteria</taxon>
        <taxon>Burkholderiales</taxon>
        <taxon>Alcaligenaceae</taxon>
        <taxon>Pollutimonas</taxon>
    </lineage>
</organism>
<dbReference type="EMBL" id="FQXE01000005">
    <property type="protein sequence ID" value="SHH86792.1"/>
    <property type="molecule type" value="Genomic_DNA"/>
</dbReference>
<dbReference type="InterPro" id="IPR002110">
    <property type="entry name" value="Ankyrin_rpt"/>
</dbReference>
<dbReference type="SUPFAM" id="SSF48403">
    <property type="entry name" value="Ankyrin repeat"/>
    <property type="match status" value="1"/>
</dbReference>
<keyword evidence="1" id="KW-0677">Repeat</keyword>
<feature type="signal peptide" evidence="5">
    <location>
        <begin position="1"/>
        <end position="29"/>
    </location>
</feature>
<keyword evidence="2 3" id="KW-0040">ANK repeat</keyword>
<sequence length="305" mass="32086">MTFFSNLAPALGRYFIGLAGALLCVAAHAANPADWWVDIANDRVARVQAMLAQGADPNELSDKGQPAIMQAMRDGAWKVYDALAANPKTALNAINVNRETPLMYLAVLGQTKRAQDLIRRGAMVNRLGWTPLQYAASTGKVETARMLLAKKALVNAPAPDGTTALMMAAHSGSVAMVQLLLDHGAEVTTRNLQKLDAADWARNNKHDALAAKLDALTDKVLKQRAALRAQGKAPASPGTPATGGSRQQGASRGGSGETGTLKLEDAGTAPAGKTIPAESAGKPAPEPSSGSRYFDLDRFNEKPNP</sequence>
<evidence type="ECO:0000313" key="6">
    <source>
        <dbReference type="EMBL" id="SHH86792.1"/>
    </source>
</evidence>
<evidence type="ECO:0000256" key="1">
    <source>
        <dbReference type="ARBA" id="ARBA00022737"/>
    </source>
</evidence>
<dbReference type="STRING" id="658167.SAMN04488135_105248"/>
<feature type="compositionally biased region" description="Basic and acidic residues" evidence="4">
    <location>
        <begin position="294"/>
        <end position="305"/>
    </location>
</feature>
<dbReference type="PANTHER" id="PTHR24198:SF165">
    <property type="entry name" value="ANKYRIN REPEAT-CONTAINING PROTEIN-RELATED"/>
    <property type="match status" value="1"/>
</dbReference>
<evidence type="ECO:0000313" key="7">
    <source>
        <dbReference type="Proteomes" id="UP000184226"/>
    </source>
</evidence>
<feature type="region of interest" description="Disordered" evidence="4">
    <location>
        <begin position="226"/>
        <end position="305"/>
    </location>
</feature>
<dbReference type="Gene3D" id="1.25.40.20">
    <property type="entry name" value="Ankyrin repeat-containing domain"/>
    <property type="match status" value="1"/>
</dbReference>
<dbReference type="OrthoDB" id="198309at2"/>
<dbReference type="PRINTS" id="PR01415">
    <property type="entry name" value="ANKYRIN"/>
</dbReference>
<proteinExistence type="predicted"/>
<dbReference type="AlphaFoldDB" id="A0A1M5WGZ8"/>
<feature type="chain" id="PRO_5012229202" evidence="5">
    <location>
        <begin position="30"/>
        <end position="305"/>
    </location>
</feature>
<evidence type="ECO:0000256" key="2">
    <source>
        <dbReference type="ARBA" id="ARBA00023043"/>
    </source>
</evidence>
<dbReference type="RefSeq" id="WP_084135984.1">
    <property type="nucleotide sequence ID" value="NZ_FQXE01000005.1"/>
</dbReference>
<dbReference type="SMART" id="SM00248">
    <property type="entry name" value="ANK"/>
    <property type="match status" value="3"/>
</dbReference>
<dbReference type="Pfam" id="PF12796">
    <property type="entry name" value="Ank_2"/>
    <property type="match status" value="1"/>
</dbReference>
<keyword evidence="7" id="KW-1185">Reference proteome</keyword>
<reference evidence="6 7" key="1">
    <citation type="submission" date="2016-11" db="EMBL/GenBank/DDBJ databases">
        <authorList>
            <person name="Jaros S."/>
            <person name="Januszkiewicz K."/>
            <person name="Wedrychowicz H."/>
        </authorList>
    </citation>
    <scope>NUCLEOTIDE SEQUENCE [LARGE SCALE GENOMIC DNA]</scope>
    <source>
        <strain evidence="6 7">CGMCC 1.10190</strain>
    </source>
</reference>
<feature type="repeat" description="ANK" evidence="3">
    <location>
        <begin position="160"/>
        <end position="192"/>
    </location>
</feature>
<dbReference type="PROSITE" id="PS50297">
    <property type="entry name" value="ANK_REP_REGION"/>
    <property type="match status" value="2"/>
</dbReference>
<name>A0A1M5WGZ8_9BURK</name>
<evidence type="ECO:0000256" key="3">
    <source>
        <dbReference type="PROSITE-ProRule" id="PRU00023"/>
    </source>
</evidence>
<dbReference type="Proteomes" id="UP000184226">
    <property type="component" value="Unassembled WGS sequence"/>
</dbReference>
<evidence type="ECO:0000256" key="5">
    <source>
        <dbReference type="SAM" id="SignalP"/>
    </source>
</evidence>
<dbReference type="InterPro" id="IPR036770">
    <property type="entry name" value="Ankyrin_rpt-contain_sf"/>
</dbReference>
<keyword evidence="5" id="KW-0732">Signal</keyword>
<evidence type="ECO:0000256" key="4">
    <source>
        <dbReference type="SAM" id="MobiDB-lite"/>
    </source>
</evidence>
<gene>
    <name evidence="6" type="ORF">SAMN04488135_105248</name>
</gene>
<accession>A0A1M5WGZ8</accession>